<evidence type="ECO:0000313" key="5">
    <source>
        <dbReference type="EMBL" id="SDB30028.1"/>
    </source>
</evidence>
<proteinExistence type="predicted"/>
<dbReference type="SMART" id="SM00420">
    <property type="entry name" value="HTH_DEOR"/>
    <property type="match status" value="1"/>
</dbReference>
<sequence length="276" mass="30290">MTHMLDQDQDESKRLLGRVRKERMTEMIRRRGFMSSSALAAEFGVSEMTVRRDLAELTAQGILIRTHGGAMWREEEALETKGAEEPFFDARMRLNREAKSRIAKSAERLVQKGQAVALDLGTTTYELADRLANRNEIRIITNNLRIATMLASYPVDVYLLGGHVRQNEMSLCGPVAVQQAGKFRFDIAFLGVAALSQGGIYDYAIEEAELKQAFLTQATRRVVLCDSSKFGRVSLVHVARLDAFDTLITDAAPPADIAAALAAAGVETIIAGPSAS</sequence>
<dbReference type="Proteomes" id="UP000199071">
    <property type="component" value="Unassembled WGS sequence"/>
</dbReference>
<evidence type="ECO:0000256" key="3">
    <source>
        <dbReference type="ARBA" id="ARBA00023163"/>
    </source>
</evidence>
<dbReference type="InterPro" id="IPR001034">
    <property type="entry name" value="DeoR_HTH"/>
</dbReference>
<dbReference type="SUPFAM" id="SSF100950">
    <property type="entry name" value="NagB/RpiA/CoA transferase-like"/>
    <property type="match status" value="1"/>
</dbReference>
<keyword evidence="6" id="KW-1185">Reference proteome</keyword>
<dbReference type="Pfam" id="PF08220">
    <property type="entry name" value="HTH_DeoR"/>
    <property type="match status" value="1"/>
</dbReference>
<dbReference type="SUPFAM" id="SSF46785">
    <property type="entry name" value="Winged helix' DNA-binding domain"/>
    <property type="match status" value="1"/>
</dbReference>
<dbReference type="PANTHER" id="PTHR30363">
    <property type="entry name" value="HTH-TYPE TRANSCRIPTIONAL REGULATOR SRLR-RELATED"/>
    <property type="match status" value="1"/>
</dbReference>
<dbReference type="Gene3D" id="1.10.10.10">
    <property type="entry name" value="Winged helix-like DNA-binding domain superfamily/Winged helix DNA-binding domain"/>
    <property type="match status" value="1"/>
</dbReference>
<dbReference type="PRINTS" id="PR00037">
    <property type="entry name" value="HTHLACR"/>
</dbReference>
<evidence type="ECO:0000256" key="2">
    <source>
        <dbReference type="ARBA" id="ARBA00023125"/>
    </source>
</evidence>
<reference evidence="5 6" key="1">
    <citation type="submission" date="2016-10" db="EMBL/GenBank/DDBJ databases">
        <authorList>
            <person name="de Groot N.N."/>
        </authorList>
    </citation>
    <scope>NUCLEOTIDE SEQUENCE [LARGE SCALE GENOMIC DNA]</scope>
    <source>
        <strain evidence="5 6">ATCC 35022</strain>
    </source>
</reference>
<keyword evidence="1" id="KW-0805">Transcription regulation</keyword>
<dbReference type="GO" id="GO:0003700">
    <property type="term" value="F:DNA-binding transcription factor activity"/>
    <property type="evidence" value="ECO:0007669"/>
    <property type="project" value="InterPro"/>
</dbReference>
<dbReference type="InterPro" id="IPR018356">
    <property type="entry name" value="Tscrpt_reg_HTH_DeoR_CS"/>
</dbReference>
<dbReference type="AlphaFoldDB" id="A0A1G6CAT3"/>
<dbReference type="EMBL" id="FMXQ01000004">
    <property type="protein sequence ID" value="SDB30028.1"/>
    <property type="molecule type" value="Genomic_DNA"/>
</dbReference>
<dbReference type="InterPro" id="IPR050313">
    <property type="entry name" value="Carb_Metab_HTH_regulators"/>
</dbReference>
<dbReference type="InterPro" id="IPR036388">
    <property type="entry name" value="WH-like_DNA-bd_sf"/>
</dbReference>
<keyword evidence="3" id="KW-0804">Transcription</keyword>
<dbReference type="PROSITE" id="PS00894">
    <property type="entry name" value="HTH_DEOR_1"/>
    <property type="match status" value="1"/>
</dbReference>
<dbReference type="SMART" id="SM01134">
    <property type="entry name" value="DeoRC"/>
    <property type="match status" value="1"/>
</dbReference>
<gene>
    <name evidence="5" type="ORF">SAMN02982931_02272</name>
</gene>
<dbReference type="InterPro" id="IPR014036">
    <property type="entry name" value="DeoR-like_C"/>
</dbReference>
<feature type="domain" description="HTH deoR-type" evidence="4">
    <location>
        <begin position="17"/>
        <end position="72"/>
    </location>
</feature>
<organism evidence="5 6">
    <name type="scientific">Bauldia litoralis</name>
    <dbReference type="NCBI Taxonomy" id="665467"/>
    <lineage>
        <taxon>Bacteria</taxon>
        <taxon>Pseudomonadati</taxon>
        <taxon>Pseudomonadota</taxon>
        <taxon>Alphaproteobacteria</taxon>
        <taxon>Hyphomicrobiales</taxon>
        <taxon>Kaistiaceae</taxon>
        <taxon>Bauldia</taxon>
    </lineage>
</organism>
<dbReference type="InterPro" id="IPR036390">
    <property type="entry name" value="WH_DNA-bd_sf"/>
</dbReference>
<dbReference type="PROSITE" id="PS51000">
    <property type="entry name" value="HTH_DEOR_2"/>
    <property type="match status" value="1"/>
</dbReference>
<dbReference type="PANTHER" id="PTHR30363:SF44">
    <property type="entry name" value="AGA OPERON TRANSCRIPTIONAL REPRESSOR-RELATED"/>
    <property type="match status" value="1"/>
</dbReference>
<dbReference type="OrthoDB" id="9814815at2"/>
<protein>
    <submittedName>
        <fullName evidence="5">Transcriptional regulator, DeoR family</fullName>
    </submittedName>
</protein>
<dbReference type="InterPro" id="IPR037171">
    <property type="entry name" value="NagB/RpiA_transferase-like"/>
</dbReference>
<evidence type="ECO:0000313" key="6">
    <source>
        <dbReference type="Proteomes" id="UP000199071"/>
    </source>
</evidence>
<keyword evidence="2" id="KW-0238">DNA-binding</keyword>
<dbReference type="RefSeq" id="WP_090876544.1">
    <property type="nucleotide sequence ID" value="NZ_FMXQ01000004.1"/>
</dbReference>
<evidence type="ECO:0000259" key="4">
    <source>
        <dbReference type="PROSITE" id="PS51000"/>
    </source>
</evidence>
<dbReference type="Gene3D" id="3.40.50.1360">
    <property type="match status" value="1"/>
</dbReference>
<accession>A0A1G6CAT3</accession>
<dbReference type="GO" id="GO:0003677">
    <property type="term" value="F:DNA binding"/>
    <property type="evidence" value="ECO:0007669"/>
    <property type="project" value="UniProtKB-KW"/>
</dbReference>
<name>A0A1G6CAT3_9HYPH</name>
<dbReference type="STRING" id="665467.SAMN02982931_02272"/>
<evidence type="ECO:0000256" key="1">
    <source>
        <dbReference type="ARBA" id="ARBA00023015"/>
    </source>
</evidence>
<dbReference type="Pfam" id="PF00455">
    <property type="entry name" value="DeoRC"/>
    <property type="match status" value="1"/>
</dbReference>